<reference evidence="2" key="1">
    <citation type="submission" date="2020-06" db="EMBL/GenBank/DDBJ databases">
        <authorList>
            <person name="Li T."/>
            <person name="Hu X."/>
            <person name="Zhang T."/>
            <person name="Song X."/>
            <person name="Zhang H."/>
            <person name="Dai N."/>
            <person name="Sheng W."/>
            <person name="Hou X."/>
            <person name="Wei L."/>
        </authorList>
    </citation>
    <scope>NUCLEOTIDE SEQUENCE</scope>
    <source>
        <strain evidence="2">KEN1</strain>
        <tissue evidence="2">Leaf</tissue>
    </source>
</reference>
<sequence>MEKKFLSRFYSTSRTVSMVELTNTRQWKDEPVIDYINCWHALSLTYKDKLSEASAIEMCIQGMHWGLIYILHGIKPISFEELATRAHDMELSIANHKPKFPIGHQNKESTKDEDFNEPAAMESMIVKAIPIKFPPNERISEKLQSKHMPHYEGWPALDDEDTACTNIASVTPTNDMHDLKNEQKALPSPPTVPPKLRLNSFEPVQMEAIPSESNADEFNKLTIGEVPTRGNYKPKKPPYSPVFPYVARSGEKDKQNLSQDHTPPLSKGIKQSSKVKFNNSQGAKAELIEPVISLHLLVSNEPLLLKNQVEEMPGAFNSKAYYLLAKSGYDFSAPSRLDKLNPELIGEKIHGLTEAQHELRKQGFLVDNRALV</sequence>
<name>A0AAW2TNQ9_9LAMI</name>
<evidence type="ECO:0000313" key="2">
    <source>
        <dbReference type="EMBL" id="KAL0406035.1"/>
    </source>
</evidence>
<reference evidence="2" key="2">
    <citation type="journal article" date="2024" name="Plant">
        <title>Genomic evolution and insights into agronomic trait innovations of Sesamum species.</title>
        <authorList>
            <person name="Miao H."/>
            <person name="Wang L."/>
            <person name="Qu L."/>
            <person name="Liu H."/>
            <person name="Sun Y."/>
            <person name="Le M."/>
            <person name="Wang Q."/>
            <person name="Wei S."/>
            <person name="Zheng Y."/>
            <person name="Lin W."/>
            <person name="Duan Y."/>
            <person name="Cao H."/>
            <person name="Xiong S."/>
            <person name="Wang X."/>
            <person name="Wei L."/>
            <person name="Li C."/>
            <person name="Ma Q."/>
            <person name="Ju M."/>
            <person name="Zhao R."/>
            <person name="Li G."/>
            <person name="Mu C."/>
            <person name="Tian Q."/>
            <person name="Mei H."/>
            <person name="Zhang T."/>
            <person name="Gao T."/>
            <person name="Zhang H."/>
        </authorList>
    </citation>
    <scope>NUCLEOTIDE SEQUENCE</scope>
    <source>
        <strain evidence="2">KEN1</strain>
    </source>
</reference>
<accession>A0AAW2TNQ9</accession>
<feature type="region of interest" description="Disordered" evidence="1">
    <location>
        <begin position="252"/>
        <end position="273"/>
    </location>
</feature>
<proteinExistence type="predicted"/>
<dbReference type="PANTHER" id="PTHR33437">
    <property type="entry name" value="OS06G0361200 PROTEIN"/>
    <property type="match status" value="1"/>
</dbReference>
<dbReference type="EMBL" id="JACGWN010000014">
    <property type="protein sequence ID" value="KAL0406035.1"/>
    <property type="molecule type" value="Genomic_DNA"/>
</dbReference>
<gene>
    <name evidence="2" type="ORF">Slati_3917400</name>
</gene>
<organism evidence="2">
    <name type="scientific">Sesamum latifolium</name>
    <dbReference type="NCBI Taxonomy" id="2727402"/>
    <lineage>
        <taxon>Eukaryota</taxon>
        <taxon>Viridiplantae</taxon>
        <taxon>Streptophyta</taxon>
        <taxon>Embryophyta</taxon>
        <taxon>Tracheophyta</taxon>
        <taxon>Spermatophyta</taxon>
        <taxon>Magnoliopsida</taxon>
        <taxon>eudicotyledons</taxon>
        <taxon>Gunneridae</taxon>
        <taxon>Pentapetalae</taxon>
        <taxon>asterids</taxon>
        <taxon>lamiids</taxon>
        <taxon>Lamiales</taxon>
        <taxon>Pedaliaceae</taxon>
        <taxon>Sesamum</taxon>
    </lineage>
</organism>
<evidence type="ECO:0000256" key="1">
    <source>
        <dbReference type="SAM" id="MobiDB-lite"/>
    </source>
</evidence>
<protein>
    <submittedName>
        <fullName evidence="2">Uncharacterized protein</fullName>
    </submittedName>
</protein>
<dbReference type="PANTHER" id="PTHR33437:SF2">
    <property type="entry name" value="OS06G0361200 PROTEIN"/>
    <property type="match status" value="1"/>
</dbReference>
<comment type="caution">
    <text evidence="2">The sequence shown here is derived from an EMBL/GenBank/DDBJ whole genome shotgun (WGS) entry which is preliminary data.</text>
</comment>
<dbReference type="AlphaFoldDB" id="A0AAW2TNQ9"/>